<evidence type="ECO:0000313" key="1">
    <source>
        <dbReference type="EMBL" id="JAP12709.1"/>
    </source>
</evidence>
<accession>A0A0V0GX31</accession>
<reference evidence="1" key="1">
    <citation type="submission" date="2015-12" db="EMBL/GenBank/DDBJ databases">
        <title>Gene expression during late stages of embryo sac development: a critical building block for successful pollen-pistil interactions.</title>
        <authorList>
            <person name="Liu Y."/>
            <person name="Joly V."/>
            <person name="Sabar M."/>
            <person name="Matton D.P."/>
        </authorList>
    </citation>
    <scope>NUCLEOTIDE SEQUENCE</scope>
</reference>
<protein>
    <submittedName>
        <fullName evidence="1">Putative ovule protein</fullName>
    </submittedName>
</protein>
<sequence length="64" mass="7728">CSKVRYVKHYISIQKYEDYPLIFKHVAHASTEKDKAKDIWRNIHRLSNTLTWPKLITPILRLHI</sequence>
<proteinExistence type="predicted"/>
<name>A0A0V0GX31_SOLCH</name>
<dbReference type="EMBL" id="GEDG01029177">
    <property type="protein sequence ID" value="JAP12709.1"/>
    <property type="molecule type" value="Transcribed_RNA"/>
</dbReference>
<feature type="non-terminal residue" evidence="1">
    <location>
        <position position="1"/>
    </location>
</feature>
<dbReference type="AlphaFoldDB" id="A0A0V0GX31"/>
<organism evidence="1">
    <name type="scientific">Solanum chacoense</name>
    <name type="common">Chaco potato</name>
    <dbReference type="NCBI Taxonomy" id="4108"/>
    <lineage>
        <taxon>Eukaryota</taxon>
        <taxon>Viridiplantae</taxon>
        <taxon>Streptophyta</taxon>
        <taxon>Embryophyta</taxon>
        <taxon>Tracheophyta</taxon>
        <taxon>Spermatophyta</taxon>
        <taxon>Magnoliopsida</taxon>
        <taxon>eudicotyledons</taxon>
        <taxon>Gunneridae</taxon>
        <taxon>Pentapetalae</taxon>
        <taxon>asterids</taxon>
        <taxon>lamiids</taxon>
        <taxon>Solanales</taxon>
        <taxon>Solanaceae</taxon>
        <taxon>Solanoideae</taxon>
        <taxon>Solaneae</taxon>
        <taxon>Solanum</taxon>
    </lineage>
</organism>